<feature type="domain" description="Right handed beta helix" evidence="1">
    <location>
        <begin position="298"/>
        <end position="461"/>
    </location>
</feature>
<dbReference type="Gene3D" id="2.160.20.10">
    <property type="entry name" value="Single-stranded right-handed beta-helix, Pectin lyase-like"/>
    <property type="match status" value="2"/>
</dbReference>
<keyword evidence="3" id="KW-1185">Reference proteome</keyword>
<dbReference type="Proteomes" id="UP000625780">
    <property type="component" value="Unassembled WGS sequence"/>
</dbReference>
<dbReference type="SUPFAM" id="SSF51126">
    <property type="entry name" value="Pectin lyase-like"/>
    <property type="match status" value="2"/>
</dbReference>
<comment type="caution">
    <text evidence="2">The sequence shown here is derived from an EMBL/GenBank/DDBJ whole genome shotgun (WGS) entry which is preliminary data.</text>
</comment>
<name>A0ABQ1QT54_9FLAO</name>
<dbReference type="InterPro" id="IPR012334">
    <property type="entry name" value="Pectin_lyas_fold"/>
</dbReference>
<evidence type="ECO:0000313" key="3">
    <source>
        <dbReference type="Proteomes" id="UP000625780"/>
    </source>
</evidence>
<organism evidence="2 3">
    <name type="scientific">Muriicola marianensis</name>
    <dbReference type="NCBI Taxonomy" id="1324801"/>
    <lineage>
        <taxon>Bacteria</taxon>
        <taxon>Pseudomonadati</taxon>
        <taxon>Bacteroidota</taxon>
        <taxon>Flavobacteriia</taxon>
        <taxon>Flavobacteriales</taxon>
        <taxon>Flavobacteriaceae</taxon>
        <taxon>Muriicola</taxon>
    </lineage>
</organism>
<accession>A0ABQ1QT54</accession>
<evidence type="ECO:0000259" key="1">
    <source>
        <dbReference type="Pfam" id="PF13229"/>
    </source>
</evidence>
<reference evidence="3" key="1">
    <citation type="journal article" date="2019" name="Int. J. Syst. Evol. Microbiol.">
        <title>The Global Catalogue of Microorganisms (GCM) 10K type strain sequencing project: providing services to taxonomists for standard genome sequencing and annotation.</title>
        <authorList>
            <consortium name="The Broad Institute Genomics Platform"/>
            <consortium name="The Broad Institute Genome Sequencing Center for Infectious Disease"/>
            <person name="Wu L."/>
            <person name="Ma J."/>
        </authorList>
    </citation>
    <scope>NUCLEOTIDE SEQUENCE [LARGE SCALE GENOMIC DNA]</scope>
    <source>
        <strain evidence="3">CGMCC 1.12606</strain>
    </source>
</reference>
<protein>
    <recommendedName>
        <fullName evidence="1">Right handed beta helix domain-containing protein</fullName>
    </recommendedName>
</protein>
<gene>
    <name evidence="2" type="ORF">GCM10011361_05180</name>
</gene>
<dbReference type="InterPro" id="IPR006626">
    <property type="entry name" value="PbH1"/>
</dbReference>
<sequence length="665" mass="73990">MYFIEKNIHFNVVILKILIFENPKPTAMSKLQVTFPKTSVLLLFIIVLSFSCSDEDLFEETISQEIEENTTNTSVGEPLDPINEVPCTFDPTSLEANSTVIIDCTLDLNGSTINLPSNISLDFDGGEITNGTLNFSGGTIDGRLLNITLDVIGDVSLKEDNFFFDPARWEIVEGIVSEETALTNRENINSAIELVKSLGGTEFNIGRVDAYFNVKANKVNREYCAERSIRIPSNFHLKMSDETFLRVQPNNFPAYALITLYTTDNTTISGGNLFGDRFEHDYSPIVDIVGVRRDTHGYGHVIWVIGSHNTLIQNVTVKEAIGEGIQVHSKTIRNPDGSLSNGNRTSENVLIKDCFVSENRRNNIAVVDANGVVIDNCIIDKCGNGEQTRDANGDLVATSAGTAPRYGIDLEALRYVNNDGSINEINKVENVVIKNSRFTGNEQGDIVVYTANSVQIDNNYFDKWVANFASFDVEITNNVFEARSSDISFGINIQSYIRNNTEFNYNYVIRGNTIKGYEDGIKMAARDHLVENNTILDCEIGIQLTSDLYNTTFRNNTIRNSAGISYGYKNAPNADNINNISISGEDINVGNRPISFINFNAGSSSTEFQITFTGNTLNSFNNQNFNIYLDNTKNILFENNLSNTDFEIVQSQNIVLRNNEVNRSN</sequence>
<proteinExistence type="predicted"/>
<dbReference type="InterPro" id="IPR011050">
    <property type="entry name" value="Pectin_lyase_fold/virulence"/>
</dbReference>
<dbReference type="InterPro" id="IPR039448">
    <property type="entry name" value="Beta_helix"/>
</dbReference>
<dbReference type="Pfam" id="PF13229">
    <property type="entry name" value="Beta_helix"/>
    <property type="match status" value="1"/>
</dbReference>
<dbReference type="EMBL" id="BMFH01000001">
    <property type="protein sequence ID" value="GGD41039.1"/>
    <property type="molecule type" value="Genomic_DNA"/>
</dbReference>
<dbReference type="SMART" id="SM00710">
    <property type="entry name" value="PbH1"/>
    <property type="match status" value="8"/>
</dbReference>
<evidence type="ECO:0000313" key="2">
    <source>
        <dbReference type="EMBL" id="GGD41039.1"/>
    </source>
</evidence>